<organism evidence="3 4">
    <name type="scientific">Granulibacter bethesdensis (strain ATCC BAA-1260 / CGDNIH1)</name>
    <dbReference type="NCBI Taxonomy" id="391165"/>
    <lineage>
        <taxon>Bacteria</taxon>
        <taxon>Pseudomonadati</taxon>
        <taxon>Pseudomonadota</taxon>
        <taxon>Alphaproteobacteria</taxon>
        <taxon>Acetobacterales</taxon>
        <taxon>Acetobacteraceae</taxon>
        <taxon>Granulibacter</taxon>
    </lineage>
</organism>
<dbReference type="HOGENOM" id="CLU_065796_1_0_5"/>
<proteinExistence type="inferred from homology"/>
<dbReference type="EC" id="2.7.1.63" evidence="3"/>
<evidence type="ECO:0000256" key="2">
    <source>
        <dbReference type="SAM" id="MobiDB-lite"/>
    </source>
</evidence>
<evidence type="ECO:0000313" key="4">
    <source>
        <dbReference type="Proteomes" id="UP000001963"/>
    </source>
</evidence>
<keyword evidence="3" id="KW-0808">Transferase</keyword>
<dbReference type="EMBL" id="CP000394">
    <property type="protein sequence ID" value="ABI61435.1"/>
    <property type="molecule type" value="Genomic_DNA"/>
</dbReference>
<dbReference type="InterPro" id="IPR000600">
    <property type="entry name" value="ROK"/>
</dbReference>
<protein>
    <submittedName>
        <fullName evidence="3">Polyphosphate glucokinase</fullName>
        <ecNumber evidence="3">2.7.1.63</ecNumber>
    </submittedName>
</protein>
<feature type="region of interest" description="Disordered" evidence="2">
    <location>
        <begin position="1"/>
        <end position="35"/>
    </location>
</feature>
<accession>Q0BUR7</accession>
<dbReference type="PANTHER" id="PTHR18964">
    <property type="entry name" value="ROK (REPRESSOR, ORF, KINASE) FAMILY"/>
    <property type="match status" value="1"/>
</dbReference>
<sequence>MSATIESGRTIMPDDSHDKAHANPLQGMAQGKKAGGKAPYTLAIDIGGTGLKASVLDSDGQMVVPRVWVKTPYPCPPDIMLETLEKLVQPLPAYQRISIGFPGMVRDGKVLTAPHFDTGTWKHFPLAEKLGSALHAPARLANDADIQGLGVIQGHGLEMVLTLGTGAGTALFINGRLTPHLELAHHPVHRKKTYNDYVGHVALEKSGKKRWNRHVQKVIDILYELVCYDTLYIGGGNAKEVTLDLPGNVHIVSNDAGITGGIALWRNEHSGV</sequence>
<dbReference type="Gene3D" id="3.30.420.40">
    <property type="match status" value="2"/>
</dbReference>
<evidence type="ECO:0000256" key="1">
    <source>
        <dbReference type="ARBA" id="ARBA00006479"/>
    </source>
</evidence>
<dbReference type="SUPFAM" id="SSF53067">
    <property type="entry name" value="Actin-like ATPase domain"/>
    <property type="match status" value="1"/>
</dbReference>
<reference evidence="3 4" key="1">
    <citation type="journal article" date="2007" name="J. Bacteriol.">
        <title>Genome sequence analysis of the emerging human pathogenic acetic acid bacterium Granulibacter bethesdensis.</title>
        <authorList>
            <person name="Greenberg D.E."/>
            <person name="Porcella S.F."/>
            <person name="Zelazny A.M."/>
            <person name="Virtaneva K."/>
            <person name="Sturdevant D.E."/>
            <person name="Kupko J.J.III."/>
            <person name="Barbian K.D."/>
            <person name="Babar A."/>
            <person name="Dorward D.W."/>
            <person name="Holland S.M."/>
        </authorList>
    </citation>
    <scope>NUCLEOTIDE SEQUENCE [LARGE SCALE GENOMIC DNA]</scope>
    <source>
        <strain evidence="4">ATCC BAA-1260 / CGDNIH1</strain>
    </source>
</reference>
<dbReference type="GO" id="GO:0047330">
    <property type="term" value="F:polyphosphate-glucose phosphotransferase activity"/>
    <property type="evidence" value="ECO:0007669"/>
    <property type="project" value="UniProtKB-EC"/>
</dbReference>
<dbReference type="Pfam" id="PF00480">
    <property type="entry name" value="ROK"/>
    <property type="match status" value="1"/>
</dbReference>
<name>Q0BUR7_GRABC</name>
<feature type="compositionally biased region" description="Basic and acidic residues" evidence="2">
    <location>
        <begin position="12"/>
        <end position="21"/>
    </location>
</feature>
<dbReference type="eggNOG" id="COG1940">
    <property type="taxonomic scope" value="Bacteria"/>
</dbReference>
<dbReference type="KEGG" id="gbe:GbCGDNIH1_0537"/>
<evidence type="ECO:0000313" key="3">
    <source>
        <dbReference type="EMBL" id="ABI61435.1"/>
    </source>
</evidence>
<dbReference type="Proteomes" id="UP000001963">
    <property type="component" value="Chromosome"/>
</dbReference>
<dbReference type="InterPro" id="IPR043129">
    <property type="entry name" value="ATPase_NBD"/>
</dbReference>
<dbReference type="PANTHER" id="PTHR18964:SF149">
    <property type="entry name" value="BIFUNCTIONAL UDP-N-ACETYLGLUCOSAMINE 2-EPIMERASE_N-ACETYLMANNOSAMINE KINASE"/>
    <property type="match status" value="1"/>
</dbReference>
<gene>
    <name evidence="3" type="ordered locus">GbCGDNIH1_0537</name>
</gene>
<dbReference type="STRING" id="391165.GbCGDNIH1_0537"/>
<keyword evidence="4" id="KW-1185">Reference proteome</keyword>
<dbReference type="AlphaFoldDB" id="Q0BUR7"/>
<comment type="similarity">
    <text evidence="1">Belongs to the ROK (NagC/XylR) family.</text>
</comment>